<proteinExistence type="inferred from homology"/>
<dbReference type="InterPro" id="IPR000719">
    <property type="entry name" value="Prot_kinase_dom"/>
</dbReference>
<evidence type="ECO:0000313" key="12">
    <source>
        <dbReference type="Proteomes" id="UP001530400"/>
    </source>
</evidence>
<dbReference type="CDD" id="cd00051">
    <property type="entry name" value="EFh"/>
    <property type="match status" value="1"/>
</dbReference>
<dbReference type="Gene3D" id="3.30.200.20">
    <property type="entry name" value="Phosphorylase Kinase, domain 1"/>
    <property type="match status" value="1"/>
</dbReference>
<gene>
    <name evidence="11" type="ORF">ACHAWO_006411</name>
</gene>
<keyword evidence="6" id="KW-0067">ATP-binding</keyword>
<evidence type="ECO:0000256" key="1">
    <source>
        <dbReference type="ARBA" id="ARBA00001946"/>
    </source>
</evidence>
<comment type="caution">
    <text evidence="11">The sequence shown here is derived from an EMBL/GenBank/DDBJ whole genome shotgun (WGS) entry which is preliminary data.</text>
</comment>
<feature type="non-terminal residue" evidence="11">
    <location>
        <position position="1"/>
    </location>
</feature>
<evidence type="ECO:0000313" key="11">
    <source>
        <dbReference type="EMBL" id="KAL3787554.1"/>
    </source>
</evidence>
<dbReference type="FunFam" id="1.10.510.10:FF:001864">
    <property type="entry name" value="Calcium-dependent protein kinase SK5"/>
    <property type="match status" value="1"/>
</dbReference>
<comment type="similarity">
    <text evidence="7">Belongs to the protein kinase superfamily. Ser/Thr protein kinase family. CDPK subfamily.</text>
</comment>
<organism evidence="11 12">
    <name type="scientific">Cyclotella atomus</name>
    <dbReference type="NCBI Taxonomy" id="382360"/>
    <lineage>
        <taxon>Eukaryota</taxon>
        <taxon>Sar</taxon>
        <taxon>Stramenopiles</taxon>
        <taxon>Ochrophyta</taxon>
        <taxon>Bacillariophyta</taxon>
        <taxon>Coscinodiscophyceae</taxon>
        <taxon>Thalassiosirophycidae</taxon>
        <taxon>Stephanodiscales</taxon>
        <taxon>Stephanodiscaceae</taxon>
        <taxon>Cyclotella</taxon>
    </lineage>
</organism>
<feature type="region of interest" description="Disordered" evidence="8">
    <location>
        <begin position="73"/>
        <end position="109"/>
    </location>
</feature>
<dbReference type="SUPFAM" id="SSF47473">
    <property type="entry name" value="EF-hand"/>
    <property type="match status" value="1"/>
</dbReference>
<dbReference type="SUPFAM" id="SSF56112">
    <property type="entry name" value="Protein kinase-like (PK-like)"/>
    <property type="match status" value="1"/>
</dbReference>
<keyword evidence="4" id="KW-0547">Nucleotide-binding</keyword>
<protein>
    <recommendedName>
        <fullName evidence="13">Calmodulin</fullName>
    </recommendedName>
</protein>
<feature type="domain" description="Protein kinase" evidence="9">
    <location>
        <begin position="153"/>
        <end position="547"/>
    </location>
</feature>
<reference evidence="11 12" key="1">
    <citation type="submission" date="2024-10" db="EMBL/GenBank/DDBJ databases">
        <title>Updated reference genomes for cyclostephanoid diatoms.</title>
        <authorList>
            <person name="Roberts W.R."/>
            <person name="Alverson A.J."/>
        </authorList>
    </citation>
    <scope>NUCLEOTIDE SEQUENCE [LARGE SCALE GENOMIC DNA]</scope>
    <source>
        <strain evidence="11 12">AJA010-31</strain>
    </source>
</reference>
<feature type="domain" description="EF-hand" evidence="10">
    <location>
        <begin position="649"/>
        <end position="684"/>
    </location>
</feature>
<feature type="region of interest" description="Disordered" evidence="8">
    <location>
        <begin position="285"/>
        <end position="306"/>
    </location>
</feature>
<dbReference type="GO" id="GO:0004674">
    <property type="term" value="F:protein serine/threonine kinase activity"/>
    <property type="evidence" value="ECO:0007669"/>
    <property type="project" value="UniProtKB-KW"/>
</dbReference>
<evidence type="ECO:0000256" key="2">
    <source>
        <dbReference type="ARBA" id="ARBA00022527"/>
    </source>
</evidence>
<dbReference type="PROSITE" id="PS50011">
    <property type="entry name" value="PROTEIN_KINASE_DOM"/>
    <property type="match status" value="1"/>
</dbReference>
<dbReference type="Pfam" id="PF13499">
    <property type="entry name" value="EF-hand_7"/>
    <property type="match status" value="1"/>
</dbReference>
<dbReference type="GO" id="GO:0005524">
    <property type="term" value="F:ATP binding"/>
    <property type="evidence" value="ECO:0007669"/>
    <property type="project" value="UniProtKB-KW"/>
</dbReference>
<evidence type="ECO:0000256" key="5">
    <source>
        <dbReference type="ARBA" id="ARBA00022777"/>
    </source>
</evidence>
<dbReference type="Proteomes" id="UP001530400">
    <property type="component" value="Unassembled WGS sequence"/>
</dbReference>
<keyword evidence="3" id="KW-0808">Transferase</keyword>
<dbReference type="Pfam" id="PF00069">
    <property type="entry name" value="Pkinase"/>
    <property type="match status" value="1"/>
</dbReference>
<dbReference type="InterPro" id="IPR050205">
    <property type="entry name" value="CDPK_Ser/Thr_kinases"/>
</dbReference>
<dbReference type="EMBL" id="JALLPJ020000606">
    <property type="protein sequence ID" value="KAL3787554.1"/>
    <property type="molecule type" value="Genomic_DNA"/>
</dbReference>
<feature type="region of interest" description="Disordered" evidence="8">
    <location>
        <begin position="238"/>
        <end position="269"/>
    </location>
</feature>
<evidence type="ECO:0000256" key="7">
    <source>
        <dbReference type="ARBA" id="ARBA00024334"/>
    </source>
</evidence>
<keyword evidence="5" id="KW-0418">Kinase</keyword>
<dbReference type="CDD" id="cd05117">
    <property type="entry name" value="STKc_CAMK"/>
    <property type="match status" value="1"/>
</dbReference>
<accession>A0ABD3PHV1</accession>
<feature type="domain" description="EF-hand" evidence="10">
    <location>
        <begin position="685"/>
        <end position="720"/>
    </location>
</feature>
<dbReference type="PROSITE" id="PS50222">
    <property type="entry name" value="EF_HAND_2"/>
    <property type="match status" value="2"/>
</dbReference>
<dbReference type="PANTHER" id="PTHR24349">
    <property type="entry name" value="SERINE/THREONINE-PROTEIN KINASE"/>
    <property type="match status" value="1"/>
</dbReference>
<dbReference type="InterPro" id="IPR011992">
    <property type="entry name" value="EF-hand-dom_pair"/>
</dbReference>
<evidence type="ECO:0000256" key="4">
    <source>
        <dbReference type="ARBA" id="ARBA00022741"/>
    </source>
</evidence>
<evidence type="ECO:0000256" key="6">
    <source>
        <dbReference type="ARBA" id="ARBA00022840"/>
    </source>
</evidence>
<evidence type="ECO:0000256" key="3">
    <source>
        <dbReference type="ARBA" id="ARBA00022679"/>
    </source>
</evidence>
<evidence type="ECO:0000259" key="10">
    <source>
        <dbReference type="PROSITE" id="PS50222"/>
    </source>
</evidence>
<feature type="compositionally biased region" description="Polar residues" evidence="8">
    <location>
        <begin position="84"/>
        <end position="95"/>
    </location>
</feature>
<dbReference type="Gene3D" id="1.10.238.10">
    <property type="entry name" value="EF-hand"/>
    <property type="match status" value="1"/>
</dbReference>
<evidence type="ECO:0000256" key="8">
    <source>
        <dbReference type="SAM" id="MobiDB-lite"/>
    </source>
</evidence>
<dbReference type="PROSITE" id="PS00108">
    <property type="entry name" value="PROTEIN_KINASE_ST"/>
    <property type="match status" value="1"/>
</dbReference>
<sequence length="820" mass="93358">RRTEELGGILSALNLEQRCYWVRHARPVDISFETNCMKRSHRVSLNISKGINMANVSSIAVPKSGHIARMSSLPSIEEDDDSKPVQNSSSSNMYPQSHRRGPSASALSKPRFSLKSIGSISTNSSETSVSLTSKDLLSNMMTSYKDRDPYEHYTVLTSLGQGSIGSVEKVVRRRHHHVVKRDENHSGADSKHNGFFGGIFHDCCVVSPDDNDKLTNGHGHHERRPSLLQSLLSKVTNSHRSTDAFQSVKPSPSINTESNRSNVSENSAFSAPNFDTQQYSLANSSHPWNSIRSDKQSTRKHGPSQHAMRKYALKSIRLDRTEHNNSVSKADEAELRNEISILRSLDHPHIVHILEVYFYQRSIYLLIDLCEGGDLYVLDPYTETEAKCIMKQLCNAVSYMHRRGVVHRDLKYENVMFVERMDRARLSIKLIDFGLSMKYGGGNKNNMTDFVGTIYTMAPEVIRGNYNYKCDIWSLGVMTYMLLSSQIPFVGRDMSEIAKEIMRGRYSFSGKKWRNISKEGKNFIEGLLLKDPSKRPNTDQALKHPWLKRATSPKRQSLHRRHSSECIGGAYGTTKMAPHLSLDIQICKSIEMFSTYSWLHRLALMVIGYKYTGKETTLLREVFTSFDYKNTGTVEVDELQHAFALYDKYSREEIDEIFAAVDMNGAGKISWTEFLAATIEAVGKVGEEEFAECFDRLDCDSSGFISTENLKEILGDLPDDVFDRIIDESDLTRDQKIWRHEFMALLEERADDKYHDDNRKPLHFVFKRSNSADDLDFLAKLNVEFPINATESVDSEDTNGHNELFVREKAKSVRKMSRFD</sequence>
<evidence type="ECO:0008006" key="13">
    <source>
        <dbReference type="Google" id="ProtNLM"/>
    </source>
</evidence>
<dbReference type="InterPro" id="IPR002048">
    <property type="entry name" value="EF_hand_dom"/>
</dbReference>
<keyword evidence="12" id="KW-1185">Reference proteome</keyword>
<dbReference type="InterPro" id="IPR011009">
    <property type="entry name" value="Kinase-like_dom_sf"/>
</dbReference>
<comment type="cofactor">
    <cofactor evidence="1">
        <name>Mg(2+)</name>
        <dbReference type="ChEBI" id="CHEBI:18420"/>
    </cofactor>
</comment>
<evidence type="ECO:0000259" key="9">
    <source>
        <dbReference type="PROSITE" id="PS50011"/>
    </source>
</evidence>
<dbReference type="SMART" id="SM00054">
    <property type="entry name" value="EFh"/>
    <property type="match status" value="4"/>
</dbReference>
<name>A0ABD3PHV1_9STRA</name>
<dbReference type="AlphaFoldDB" id="A0ABD3PHV1"/>
<dbReference type="SMART" id="SM00220">
    <property type="entry name" value="S_TKc"/>
    <property type="match status" value="1"/>
</dbReference>
<dbReference type="Gene3D" id="1.10.510.10">
    <property type="entry name" value="Transferase(Phosphotransferase) domain 1"/>
    <property type="match status" value="1"/>
</dbReference>
<keyword evidence="2" id="KW-0723">Serine/threonine-protein kinase</keyword>
<dbReference type="InterPro" id="IPR008271">
    <property type="entry name" value="Ser/Thr_kinase_AS"/>
</dbReference>